<keyword evidence="1" id="KW-0812">Transmembrane</keyword>
<dbReference type="Pfam" id="PF02308">
    <property type="entry name" value="MgtC"/>
    <property type="match status" value="1"/>
</dbReference>
<keyword evidence="1" id="KW-1133">Transmembrane helix</keyword>
<feature type="domain" description="DUF4010" evidence="3">
    <location>
        <begin position="185"/>
        <end position="391"/>
    </location>
</feature>
<feature type="transmembrane region" description="Helical" evidence="1">
    <location>
        <begin position="335"/>
        <end position="356"/>
    </location>
</feature>
<feature type="transmembrane region" description="Helical" evidence="1">
    <location>
        <begin position="401"/>
        <end position="419"/>
    </location>
</feature>
<gene>
    <name evidence="4" type="ORF">CDO81_25935</name>
</gene>
<reference evidence="4 5" key="1">
    <citation type="journal article" date="2007" name="Int. J. Syst. Evol. Microbiol.">
        <title>Description of Pelomonas aquatica sp. nov. and Pelomonas puraquae sp. nov., isolated from industrial and haemodialysis water.</title>
        <authorList>
            <person name="Gomila M."/>
            <person name="Bowien B."/>
            <person name="Falsen E."/>
            <person name="Moore E.R."/>
            <person name="Lalucat J."/>
        </authorList>
    </citation>
    <scope>NUCLEOTIDE SEQUENCE [LARGE SCALE GENOMIC DNA]</scope>
    <source>
        <strain evidence="4 5">CCUG 52769</strain>
    </source>
</reference>
<dbReference type="OrthoDB" id="9813718at2"/>
<feature type="domain" description="MgtC/SapB/SrpB/YhiD N-terminal" evidence="2">
    <location>
        <begin position="12"/>
        <end position="136"/>
    </location>
</feature>
<protein>
    <submittedName>
        <fullName evidence="4">Uncharacterized protein</fullName>
    </submittedName>
</protein>
<organism evidence="4 5">
    <name type="scientific">Roseateles puraquae</name>
    <dbReference type="NCBI Taxonomy" id="431059"/>
    <lineage>
        <taxon>Bacteria</taxon>
        <taxon>Pseudomonadati</taxon>
        <taxon>Pseudomonadota</taxon>
        <taxon>Betaproteobacteria</taxon>
        <taxon>Burkholderiales</taxon>
        <taxon>Sphaerotilaceae</taxon>
        <taxon>Roseateles</taxon>
    </lineage>
</organism>
<evidence type="ECO:0000259" key="2">
    <source>
        <dbReference type="Pfam" id="PF02308"/>
    </source>
</evidence>
<feature type="transmembrane region" description="Helical" evidence="1">
    <location>
        <begin position="149"/>
        <end position="168"/>
    </location>
</feature>
<comment type="caution">
    <text evidence="4">The sequence shown here is derived from an EMBL/GenBank/DDBJ whole genome shotgun (WGS) entry which is preliminary data.</text>
</comment>
<evidence type="ECO:0000313" key="4">
    <source>
        <dbReference type="EMBL" id="OWQ99931.1"/>
    </source>
</evidence>
<proteinExistence type="predicted"/>
<keyword evidence="1" id="KW-0472">Membrane</keyword>
<dbReference type="AlphaFoldDB" id="A0A254N6V7"/>
<dbReference type="PANTHER" id="PTHR39084:SF1">
    <property type="entry name" value="DUF4010 DOMAIN-CONTAINING PROTEIN"/>
    <property type="match status" value="1"/>
</dbReference>
<dbReference type="PANTHER" id="PTHR39084">
    <property type="entry name" value="MEMBRANE PROTEIN-RELATED"/>
    <property type="match status" value="1"/>
</dbReference>
<feature type="transmembrane region" description="Helical" evidence="1">
    <location>
        <begin position="6"/>
        <end position="28"/>
    </location>
</feature>
<evidence type="ECO:0000256" key="1">
    <source>
        <dbReference type="SAM" id="Phobius"/>
    </source>
</evidence>
<feature type="transmembrane region" description="Helical" evidence="1">
    <location>
        <begin position="64"/>
        <end position="84"/>
    </location>
</feature>
<accession>A0A254N6V7</accession>
<dbReference type="RefSeq" id="WP_088486159.1">
    <property type="nucleotide sequence ID" value="NZ_NISI01000019.1"/>
</dbReference>
<feature type="transmembrane region" description="Helical" evidence="1">
    <location>
        <begin position="96"/>
        <end position="129"/>
    </location>
</feature>
<feature type="transmembrane region" description="Helical" evidence="1">
    <location>
        <begin position="363"/>
        <end position="381"/>
    </location>
</feature>
<feature type="transmembrane region" description="Helical" evidence="1">
    <location>
        <begin position="207"/>
        <end position="227"/>
    </location>
</feature>
<name>A0A254N6V7_9BURK</name>
<keyword evidence="5" id="KW-1185">Reference proteome</keyword>
<feature type="transmembrane region" description="Helical" evidence="1">
    <location>
        <begin position="310"/>
        <end position="329"/>
    </location>
</feature>
<dbReference type="InterPro" id="IPR049177">
    <property type="entry name" value="MgtC_SapB_SrpB_YhiD_N"/>
</dbReference>
<feature type="transmembrane region" description="Helical" evidence="1">
    <location>
        <begin position="239"/>
        <end position="265"/>
    </location>
</feature>
<dbReference type="Pfam" id="PF13194">
    <property type="entry name" value="DUF4010"/>
    <property type="match status" value="1"/>
</dbReference>
<feature type="transmembrane region" description="Helical" evidence="1">
    <location>
        <begin position="271"/>
        <end position="289"/>
    </location>
</feature>
<dbReference type="Proteomes" id="UP000197446">
    <property type="component" value="Unassembled WGS sequence"/>
</dbReference>
<dbReference type="InterPro" id="IPR025105">
    <property type="entry name" value="DUF4010"/>
</dbReference>
<evidence type="ECO:0000259" key="3">
    <source>
        <dbReference type="Pfam" id="PF13194"/>
    </source>
</evidence>
<sequence>MNDLDSATLTGLGLALAAGMLIGTERGWHQRDLPDGHRVAGLRTFALIGVLGGLGGLLAQRWGAVVLIALLVLVGLLLTAGYLITARMHAVMGLTTFVAALATFVIGALATSGAWTLSTVVAVVVLALLQFKRPLHTGIGKLSEAELNSGTQLLLISVVVLPVLPDRGFGPYEALNPYRLWWAVVLLALLSFAGFVLMRWLGARRGLTVTALLGGLVSSTATTATLARWARETPAWRALAAGGAILACSAMFARMAVLVAVVAPALGSGPILTFAAMAVTGGILGALLAKRSVAEGLPDLNVGNPLKLSAALQFGAFLAGVILAGRFLADRLGDAGVLITAAVSGLVDVDAITLSIGRMVLEGSVAASVATFALFIAATVNQLTKLGLMTSLDGRGLALKVLPAYLAMAAAGMVVAFLVP</sequence>
<dbReference type="EMBL" id="NISI01000019">
    <property type="protein sequence ID" value="OWQ99931.1"/>
    <property type="molecule type" value="Genomic_DNA"/>
</dbReference>
<feature type="transmembrane region" description="Helical" evidence="1">
    <location>
        <begin position="180"/>
        <end position="201"/>
    </location>
</feature>
<evidence type="ECO:0000313" key="5">
    <source>
        <dbReference type="Proteomes" id="UP000197446"/>
    </source>
</evidence>
<feature type="transmembrane region" description="Helical" evidence="1">
    <location>
        <begin position="40"/>
        <end position="58"/>
    </location>
</feature>